<dbReference type="Pfam" id="PF04122">
    <property type="entry name" value="CW_binding_2"/>
    <property type="match status" value="3"/>
</dbReference>
<dbReference type="PANTHER" id="PTHR30032">
    <property type="entry name" value="N-ACETYLMURAMOYL-L-ALANINE AMIDASE-RELATED"/>
    <property type="match status" value="1"/>
</dbReference>
<dbReference type="Pfam" id="PF02493">
    <property type="entry name" value="MORN"/>
    <property type="match status" value="4"/>
</dbReference>
<reference evidence="3 4" key="1">
    <citation type="submission" date="2019-04" db="EMBL/GenBank/DDBJ databases">
        <title>Isachenkonia alkalipeptolytica gen. nov. sp. nov. a new anaerobic, alkiliphilic organothrophic bacterium capable to reduce synthesized ferrihydrite isolated from a soda lake.</title>
        <authorList>
            <person name="Toshchakov S.V."/>
            <person name="Zavarzina D.G."/>
            <person name="Zhilina T.N."/>
            <person name="Kostrikina N.A."/>
            <person name="Kublanov I.V."/>
        </authorList>
    </citation>
    <scope>NUCLEOTIDE SEQUENCE [LARGE SCALE GENOMIC DNA]</scope>
    <source>
        <strain evidence="3 4">Z-1701</strain>
    </source>
</reference>
<comment type="caution">
    <text evidence="3">The sequence shown here is derived from an EMBL/GenBank/DDBJ whole genome shotgun (WGS) entry which is preliminary data.</text>
</comment>
<organism evidence="3 4">
    <name type="scientific">Isachenkonia alkalipeptolytica</name>
    <dbReference type="NCBI Taxonomy" id="2565777"/>
    <lineage>
        <taxon>Bacteria</taxon>
        <taxon>Bacillati</taxon>
        <taxon>Bacillota</taxon>
        <taxon>Clostridia</taxon>
        <taxon>Eubacteriales</taxon>
        <taxon>Clostridiaceae</taxon>
        <taxon>Isachenkonia</taxon>
    </lineage>
</organism>
<dbReference type="InterPro" id="IPR007253">
    <property type="entry name" value="Cell_wall-bd_2"/>
</dbReference>
<dbReference type="Gene3D" id="3.40.50.12090">
    <property type="match status" value="2"/>
</dbReference>
<dbReference type="InterPro" id="IPR003409">
    <property type="entry name" value="MORN"/>
</dbReference>
<keyword evidence="2" id="KW-0677">Repeat</keyword>
<gene>
    <name evidence="3" type="ORF">ISALK_10235</name>
</gene>
<dbReference type="RefSeq" id="WP_160721968.1">
    <property type="nucleotide sequence ID" value="NZ_SUMG01000013.1"/>
</dbReference>
<evidence type="ECO:0000313" key="4">
    <source>
        <dbReference type="Proteomes" id="UP000449710"/>
    </source>
</evidence>
<evidence type="ECO:0000256" key="1">
    <source>
        <dbReference type="ARBA" id="ARBA00022729"/>
    </source>
</evidence>
<dbReference type="SUPFAM" id="SSF82185">
    <property type="entry name" value="Histone H3 K4-specific methyltransferase SET7/9 N-terminal domain"/>
    <property type="match status" value="1"/>
</dbReference>
<dbReference type="Gene3D" id="2.60.40.1240">
    <property type="match status" value="1"/>
</dbReference>
<dbReference type="AlphaFoldDB" id="A0AA43XL75"/>
<evidence type="ECO:0008006" key="5">
    <source>
        <dbReference type="Google" id="ProtNLM"/>
    </source>
</evidence>
<dbReference type="SMART" id="SM00698">
    <property type="entry name" value="MORN"/>
    <property type="match status" value="4"/>
</dbReference>
<dbReference type="InterPro" id="IPR051922">
    <property type="entry name" value="Bact_Sporulation_Assoc"/>
</dbReference>
<name>A0AA43XL75_9CLOT</name>
<keyword evidence="4" id="KW-1185">Reference proteome</keyword>
<dbReference type="InterPro" id="IPR029050">
    <property type="entry name" value="Immunoprotect_excell_Ig-like"/>
</dbReference>
<keyword evidence="1" id="KW-0732">Signal</keyword>
<dbReference type="Proteomes" id="UP000449710">
    <property type="component" value="Unassembled WGS sequence"/>
</dbReference>
<sequence length="598" mass="66542">MKKVVWLVLVVLLVFSGTIQGFAEQEEVVRLAGDNRYQTAVAISEEGWTTSEVVVLARGDGYADALAGVPLAYAYDAPILLTQTNRLNPDTLKEMERLQASKVIILGGEGAVSTEVQELLKSEGFMTERISGSNRYTTATKIAYELQQFLGVEGFDSAVMVYGQNFPDALAVASHAARLEQPIFLTNGREIHPEVEVALEELSVEEMAIIGGETVISDDILRELDGNRVAGVNRYETALAVAEHFQATGEQVYIATGLNFADAVTGGVLAAKNRSSLLLVSNRAMPESVRSYIDHHGLNMVILGGENAVPDFVWQEDEYGTIRWDGGRDDVFMGTYTGDLREGIPHGYGEWIGDEEGRSYVGQWKEGVRHGEGLYTWPNGDCYDGEYYYDTFHGYGELSLASGYLYQGYWEDGKEHGQGTASMNGFLTYEGIWDKGNWNLPETIGDRQDPSPPGVVWTLDRYDWWHGENRIEMQMLDLVSGPEAWEIVQRANMYNEAPPSGKEYVLVKFGVYVESTEDGGPLEINFTNFDVVSSDGVLYNDWLSVAGLDPRLDTEIYPGGYHEGWVPFIVRENDHPVLAMDRGEGSEVWFDLRPRRVD</sequence>
<evidence type="ECO:0000313" key="3">
    <source>
        <dbReference type="EMBL" id="NBG88878.1"/>
    </source>
</evidence>
<dbReference type="PANTHER" id="PTHR30032:SF8">
    <property type="entry name" value="GERMINATION-SPECIFIC N-ACETYLMURAMOYL-L-ALANINE AMIDASE"/>
    <property type="match status" value="1"/>
</dbReference>
<accession>A0AA43XL75</accession>
<proteinExistence type="predicted"/>
<dbReference type="Gene3D" id="2.20.110.10">
    <property type="entry name" value="Histone H3 K4-specific methyltransferase SET7/9 N-terminal domain"/>
    <property type="match status" value="2"/>
</dbReference>
<dbReference type="EMBL" id="SUMG01000013">
    <property type="protein sequence ID" value="NBG88878.1"/>
    <property type="molecule type" value="Genomic_DNA"/>
</dbReference>
<protein>
    <recommendedName>
        <fullName evidence="5">Cell wall-binding repeat-containing protein</fullName>
    </recommendedName>
</protein>
<evidence type="ECO:0000256" key="2">
    <source>
        <dbReference type="ARBA" id="ARBA00022737"/>
    </source>
</evidence>